<evidence type="ECO:0000313" key="1">
    <source>
        <dbReference type="EMBL" id="PQV47274.1"/>
    </source>
</evidence>
<dbReference type="RefSeq" id="WP_105474142.1">
    <property type="nucleotide sequence ID" value="NZ_PVEO01000007.1"/>
</dbReference>
<reference evidence="1 2" key="1">
    <citation type="submission" date="2018-02" db="EMBL/GenBank/DDBJ databases">
        <title>Genomic Encyclopedia of Archaeal and Bacterial Type Strains, Phase II (KMG-II): from individual species to whole genera.</title>
        <authorList>
            <person name="Goeker M."/>
        </authorList>
    </citation>
    <scope>NUCLEOTIDE SEQUENCE [LARGE SCALE GENOMIC DNA]</scope>
    <source>
        <strain evidence="1 2">DSM 21165</strain>
    </source>
</reference>
<protein>
    <recommendedName>
        <fullName evidence="3">Class I SAM-dependent methyltransferase</fullName>
    </recommendedName>
</protein>
<accession>A0A362WYC8</accession>
<dbReference type="AlphaFoldDB" id="A0A362WYC8"/>
<dbReference type="InterPro" id="IPR029063">
    <property type="entry name" value="SAM-dependent_MTases_sf"/>
</dbReference>
<organism evidence="1 2">
    <name type="scientific">Jejuia pallidilutea</name>
    <dbReference type="NCBI Taxonomy" id="504487"/>
    <lineage>
        <taxon>Bacteria</taxon>
        <taxon>Pseudomonadati</taxon>
        <taxon>Bacteroidota</taxon>
        <taxon>Flavobacteriia</taxon>
        <taxon>Flavobacteriales</taxon>
        <taxon>Flavobacteriaceae</taxon>
        <taxon>Jejuia</taxon>
    </lineage>
</organism>
<proteinExistence type="predicted"/>
<name>A0A362WYC8_9FLAO</name>
<gene>
    <name evidence="1" type="ORF">CLV33_10756</name>
</gene>
<dbReference type="Gene3D" id="3.40.50.150">
    <property type="entry name" value="Vaccinia Virus protein VP39"/>
    <property type="match status" value="1"/>
</dbReference>
<sequence length="239" mass="28065">MKKIIRIIREQVKLQRLSYLQLKELEWAHIFHDSIRGKSSLEKLPLNIGRWAGNYAFFYVLHRILSDFKPQNILEFGLGESTKFTSTFIDNYIGECHHIIIEHSKEWENLFTEKFSLSNNSEIKIIDLVEKQHKGFTYKGYNNIETVITKTFDVYIIDGPLGSSRYSRFDIVSLAKKLNSDNQFIILFDDYERHSEKETVHELLDVLEKNNIPVKTKEFIGNKSVFVIATSNYKYITSI</sequence>
<evidence type="ECO:0000313" key="2">
    <source>
        <dbReference type="Proteomes" id="UP000251545"/>
    </source>
</evidence>
<evidence type="ECO:0008006" key="3">
    <source>
        <dbReference type="Google" id="ProtNLM"/>
    </source>
</evidence>
<comment type="caution">
    <text evidence="1">The sequence shown here is derived from an EMBL/GenBank/DDBJ whole genome shotgun (WGS) entry which is preliminary data.</text>
</comment>
<dbReference type="EMBL" id="PVEO01000007">
    <property type="protein sequence ID" value="PQV47274.1"/>
    <property type="molecule type" value="Genomic_DNA"/>
</dbReference>
<dbReference type="Proteomes" id="UP000251545">
    <property type="component" value="Unassembled WGS sequence"/>
</dbReference>